<accession>A0A1V3XA98</accession>
<comment type="caution">
    <text evidence="1">The sequence shown here is derived from an EMBL/GenBank/DDBJ whole genome shotgun (WGS) entry which is preliminary data.</text>
</comment>
<dbReference type="AlphaFoldDB" id="A0A1V3XA98"/>
<protein>
    <submittedName>
        <fullName evidence="1">Uncharacterized protein</fullName>
    </submittedName>
</protein>
<name>A0A1V3XA98_MYCKA</name>
<dbReference type="EMBL" id="MVBM01000003">
    <property type="protein sequence ID" value="OOK76154.1"/>
    <property type="molecule type" value="Genomic_DNA"/>
</dbReference>
<reference evidence="1 2" key="1">
    <citation type="submission" date="2017-02" db="EMBL/GenBank/DDBJ databases">
        <title>Complete genome sequences of Mycobacterium kansasii strains isolated from rhesus macaques.</title>
        <authorList>
            <person name="Panda A."/>
            <person name="Nagaraj S."/>
            <person name="Zhao X."/>
            <person name="Tettelin H."/>
            <person name="Detolla L.J."/>
        </authorList>
    </citation>
    <scope>NUCLEOTIDE SEQUENCE [LARGE SCALE GENOMIC DNA]</scope>
    <source>
        <strain evidence="1 2">11-3813</strain>
    </source>
</reference>
<evidence type="ECO:0000313" key="2">
    <source>
        <dbReference type="Proteomes" id="UP000189229"/>
    </source>
</evidence>
<gene>
    <name evidence="1" type="ORF">BZL30_3494</name>
</gene>
<sequence length="43" mass="4754">MARCRIGSPGVGLVLRLGARSLEYSNTLKEGFLSVIRSGWQHH</sequence>
<dbReference type="Proteomes" id="UP000189229">
    <property type="component" value="Unassembled WGS sequence"/>
</dbReference>
<proteinExistence type="predicted"/>
<evidence type="ECO:0000313" key="1">
    <source>
        <dbReference type="EMBL" id="OOK76154.1"/>
    </source>
</evidence>
<organism evidence="1 2">
    <name type="scientific">Mycobacterium kansasii</name>
    <dbReference type="NCBI Taxonomy" id="1768"/>
    <lineage>
        <taxon>Bacteria</taxon>
        <taxon>Bacillati</taxon>
        <taxon>Actinomycetota</taxon>
        <taxon>Actinomycetes</taxon>
        <taxon>Mycobacteriales</taxon>
        <taxon>Mycobacteriaceae</taxon>
        <taxon>Mycobacterium</taxon>
    </lineage>
</organism>